<evidence type="ECO:0000256" key="1">
    <source>
        <dbReference type="SAM" id="MobiDB-lite"/>
    </source>
</evidence>
<sequence>MTISTYLSRTMIARFLAFLALLTGLAALGAPAQAFEGSVGVGVEQRADQDDAKDAQSQCAERQRKQKSRTDKLTPCKPQQPVVIYIPTVMFGPDRAFE</sequence>
<feature type="signal peptide" evidence="2">
    <location>
        <begin position="1"/>
        <end position="34"/>
    </location>
</feature>
<reference evidence="3 4" key="1">
    <citation type="submission" date="2019-12" db="EMBL/GenBank/DDBJ databases">
        <title>Genomic-based taxomic classification of the family Erythrobacteraceae.</title>
        <authorList>
            <person name="Xu L."/>
        </authorList>
    </citation>
    <scope>NUCLEOTIDE SEQUENCE [LARGE SCALE GENOMIC DNA]</scope>
    <source>
        <strain evidence="3 4">DSM 16225</strain>
    </source>
</reference>
<keyword evidence="2" id="KW-0732">Signal</keyword>
<proteinExistence type="predicted"/>
<dbReference type="OrthoDB" id="7510657at2"/>
<name>A0A844XX13_9SPHN</name>
<keyword evidence="4" id="KW-1185">Reference proteome</keyword>
<accession>A0A844XX13</accession>
<evidence type="ECO:0000313" key="4">
    <source>
        <dbReference type="Proteomes" id="UP000444185"/>
    </source>
</evidence>
<feature type="compositionally biased region" description="Basic and acidic residues" evidence="1">
    <location>
        <begin position="45"/>
        <end position="54"/>
    </location>
</feature>
<feature type="region of interest" description="Disordered" evidence="1">
    <location>
        <begin position="40"/>
        <end position="75"/>
    </location>
</feature>
<protein>
    <submittedName>
        <fullName evidence="3">Uncharacterized protein</fullName>
    </submittedName>
</protein>
<dbReference type="EMBL" id="WTYF01000003">
    <property type="protein sequence ID" value="MXO50116.1"/>
    <property type="molecule type" value="Genomic_DNA"/>
</dbReference>
<dbReference type="RefSeq" id="WP_160606448.1">
    <property type="nucleotide sequence ID" value="NZ_JAHVHS010000003.1"/>
</dbReference>
<evidence type="ECO:0000313" key="3">
    <source>
        <dbReference type="EMBL" id="MXO50116.1"/>
    </source>
</evidence>
<dbReference type="AlphaFoldDB" id="A0A844XX13"/>
<comment type="caution">
    <text evidence="3">The sequence shown here is derived from an EMBL/GenBank/DDBJ whole genome shotgun (WGS) entry which is preliminary data.</text>
</comment>
<feature type="chain" id="PRO_5032422291" evidence="2">
    <location>
        <begin position="35"/>
        <end position="98"/>
    </location>
</feature>
<gene>
    <name evidence="3" type="ORF">GRI42_02210</name>
</gene>
<evidence type="ECO:0000256" key="2">
    <source>
        <dbReference type="SAM" id="SignalP"/>
    </source>
</evidence>
<dbReference type="Proteomes" id="UP000444185">
    <property type="component" value="Unassembled WGS sequence"/>
</dbReference>
<organism evidence="3 4">
    <name type="scientific">Qipengyuania gaetbuli</name>
    <dbReference type="NCBI Taxonomy" id="266952"/>
    <lineage>
        <taxon>Bacteria</taxon>
        <taxon>Pseudomonadati</taxon>
        <taxon>Pseudomonadota</taxon>
        <taxon>Alphaproteobacteria</taxon>
        <taxon>Sphingomonadales</taxon>
        <taxon>Erythrobacteraceae</taxon>
        <taxon>Qipengyuania</taxon>
    </lineage>
</organism>